<accession>A0ABY2NFP5</accession>
<name>A0ABY2NFP5_9LEPT</name>
<organism evidence="1 2">
    <name type="scientific">Leptospira selangorensis</name>
    <dbReference type="NCBI Taxonomy" id="2484982"/>
    <lineage>
        <taxon>Bacteria</taxon>
        <taxon>Pseudomonadati</taxon>
        <taxon>Spirochaetota</taxon>
        <taxon>Spirochaetia</taxon>
        <taxon>Leptospirales</taxon>
        <taxon>Leptospiraceae</taxon>
        <taxon>Leptospira</taxon>
    </lineage>
</organism>
<keyword evidence="2" id="KW-1185">Reference proteome</keyword>
<evidence type="ECO:0000313" key="1">
    <source>
        <dbReference type="EMBL" id="TGM23488.1"/>
    </source>
</evidence>
<evidence type="ECO:0008006" key="3">
    <source>
        <dbReference type="Google" id="ProtNLM"/>
    </source>
</evidence>
<dbReference type="EMBL" id="RQGU01000082">
    <property type="protein sequence ID" value="TGM23488.1"/>
    <property type="molecule type" value="Genomic_DNA"/>
</dbReference>
<dbReference type="RefSeq" id="WP_135626525.1">
    <property type="nucleotide sequence ID" value="NZ_RQGU01000082.1"/>
</dbReference>
<reference evidence="2" key="1">
    <citation type="journal article" date="2019" name="PLoS Negl. Trop. Dis.">
        <title>Revisiting the worldwide diversity of Leptospira species in the environment.</title>
        <authorList>
            <person name="Vincent A.T."/>
            <person name="Schiettekatte O."/>
            <person name="Bourhy P."/>
            <person name="Veyrier F.J."/>
            <person name="Picardeau M."/>
        </authorList>
    </citation>
    <scope>NUCLEOTIDE SEQUENCE [LARGE SCALE GENOMIC DNA]</scope>
    <source>
        <strain evidence="2">201702406</strain>
    </source>
</reference>
<gene>
    <name evidence="1" type="ORF">EHQ82_05595</name>
</gene>
<evidence type="ECO:0000313" key="2">
    <source>
        <dbReference type="Proteomes" id="UP000298057"/>
    </source>
</evidence>
<proteinExistence type="predicted"/>
<sequence length="233" mass="28418">MIPRNFIYLTFLCIWGCAIEIKNSEIRFLDSTEDNRYVSTRVNIKDTNYQKNIFDNKTNFKFFFLDHIAHPYQEPTNKWKNQKLNILFTYNDDFVKEYKDRFEFQKIQDFYAELILKPNHFHLSDDFNEKYIFIFLMFDHLSRYYSYNRSLIGFPLNVELRVSIFKKNKEIASCQLKVKENVFTNEFLEFELRDKESLFHQLKNDRRINLKPGNLFTDKIIICLDKLKINNLE</sequence>
<protein>
    <recommendedName>
        <fullName evidence="3">Lipoprotein</fullName>
    </recommendedName>
</protein>
<comment type="caution">
    <text evidence="1">The sequence shown here is derived from an EMBL/GenBank/DDBJ whole genome shotgun (WGS) entry which is preliminary data.</text>
</comment>
<dbReference type="Proteomes" id="UP000298057">
    <property type="component" value="Unassembled WGS sequence"/>
</dbReference>